<evidence type="ECO:0000256" key="1">
    <source>
        <dbReference type="ARBA" id="ARBA00022741"/>
    </source>
</evidence>
<feature type="domain" description="Orc1-like AAA ATPase" evidence="4">
    <location>
        <begin position="5"/>
        <end position="170"/>
    </location>
</feature>
<dbReference type="PANTHER" id="PTHR16305">
    <property type="entry name" value="TESTICULAR SOLUBLE ADENYLYL CYCLASE"/>
    <property type="match status" value="1"/>
</dbReference>
<dbReference type="GO" id="GO:0005524">
    <property type="term" value="F:ATP binding"/>
    <property type="evidence" value="ECO:0007669"/>
    <property type="project" value="UniProtKB-KW"/>
</dbReference>
<gene>
    <name evidence="5" type="ORF">ACFPZN_18595</name>
</gene>
<keyword evidence="2 5" id="KW-0067">ATP-binding</keyword>
<dbReference type="PANTHER" id="PTHR16305:SF35">
    <property type="entry name" value="TRANSCRIPTIONAL ACTIVATOR DOMAIN"/>
    <property type="match status" value="1"/>
</dbReference>
<evidence type="ECO:0000256" key="2">
    <source>
        <dbReference type="ARBA" id="ARBA00022840"/>
    </source>
</evidence>
<organism evidence="5 6">
    <name type="scientific">Actinomadura rugatobispora</name>
    <dbReference type="NCBI Taxonomy" id="1994"/>
    <lineage>
        <taxon>Bacteria</taxon>
        <taxon>Bacillati</taxon>
        <taxon>Actinomycetota</taxon>
        <taxon>Actinomycetes</taxon>
        <taxon>Streptosporangiales</taxon>
        <taxon>Thermomonosporaceae</taxon>
        <taxon>Actinomadura</taxon>
    </lineage>
</organism>
<dbReference type="InterPro" id="IPR027417">
    <property type="entry name" value="P-loop_NTPase"/>
</dbReference>
<reference evidence="6" key="1">
    <citation type="journal article" date="2019" name="Int. J. Syst. Evol. Microbiol.">
        <title>The Global Catalogue of Microorganisms (GCM) 10K type strain sequencing project: providing services to taxonomists for standard genome sequencing and annotation.</title>
        <authorList>
            <consortium name="The Broad Institute Genomics Platform"/>
            <consortium name="The Broad Institute Genome Sequencing Center for Infectious Disease"/>
            <person name="Wu L."/>
            <person name="Ma J."/>
        </authorList>
    </citation>
    <scope>NUCLEOTIDE SEQUENCE [LARGE SCALE GENOMIC DNA]</scope>
    <source>
        <strain evidence="6">KCTC 42087</strain>
    </source>
</reference>
<dbReference type="SUPFAM" id="SSF52540">
    <property type="entry name" value="P-loop containing nucleoside triphosphate hydrolases"/>
    <property type="match status" value="1"/>
</dbReference>
<comment type="caution">
    <text evidence="5">The sequence shown here is derived from an EMBL/GenBank/DDBJ whole genome shotgun (WGS) entry which is preliminary data.</text>
</comment>
<dbReference type="InterPro" id="IPR041664">
    <property type="entry name" value="AAA_16"/>
</dbReference>
<dbReference type="Pfam" id="PF13191">
    <property type="entry name" value="AAA_16"/>
    <property type="match status" value="1"/>
</dbReference>
<dbReference type="EMBL" id="JBHSON010000023">
    <property type="protein sequence ID" value="MFC5747640.1"/>
    <property type="molecule type" value="Genomic_DNA"/>
</dbReference>
<keyword evidence="3" id="KW-0175">Coiled coil</keyword>
<protein>
    <submittedName>
        <fullName evidence="5">ATP-binding protein</fullName>
    </submittedName>
</protein>
<evidence type="ECO:0000313" key="6">
    <source>
        <dbReference type="Proteomes" id="UP001596074"/>
    </source>
</evidence>
<dbReference type="InterPro" id="IPR011990">
    <property type="entry name" value="TPR-like_helical_dom_sf"/>
</dbReference>
<evidence type="ECO:0000259" key="4">
    <source>
        <dbReference type="Pfam" id="PF13191"/>
    </source>
</evidence>
<proteinExistence type="predicted"/>
<name>A0ABW0ZWD6_9ACTN</name>
<dbReference type="RefSeq" id="WP_378283255.1">
    <property type="nucleotide sequence ID" value="NZ_JBHSON010000023.1"/>
</dbReference>
<feature type="coiled-coil region" evidence="3">
    <location>
        <begin position="943"/>
        <end position="989"/>
    </location>
</feature>
<dbReference type="SUPFAM" id="SSF48452">
    <property type="entry name" value="TPR-like"/>
    <property type="match status" value="1"/>
</dbReference>
<evidence type="ECO:0000313" key="5">
    <source>
        <dbReference type="EMBL" id="MFC5747640.1"/>
    </source>
</evidence>
<keyword evidence="1" id="KW-0547">Nucleotide-binding</keyword>
<evidence type="ECO:0000256" key="3">
    <source>
        <dbReference type="SAM" id="Coils"/>
    </source>
</evidence>
<accession>A0ABW0ZWD6</accession>
<dbReference type="Proteomes" id="UP001596074">
    <property type="component" value="Unassembled WGS sequence"/>
</dbReference>
<sequence length="1051" mass="113860">MESTLIGRDAPLRVLRSQIERAAASHGGLVLVTGEAGIGKTSLVGAAVGEATRRGVRVLHGACWDSDSTPGYWPWTQALRGLRRSLDDAGWARVAASAGGLLPALLGEDAKYEAVDGFRLFDAVTSVLIAASQDRPVLAVLEDLHWADAASLRLLEFAAQHIWFERLLVVATYRDVEVERPGHPLRPLFQPLVMRATTVRLAGLEPEGVAELMARITGERPLEQVLGETHLRTGGNPFYVEEAARLLSAGHPVTRISSGVRAALRRRVSLLSEPAADLLGAAAVLGRRFGPATLAGMVGASGTGVAGLLAEAVDADLVRTAPGGDLVFRHDLVRETLYDSLEERHTRRLHAAAVRALRDPAGVPDPERPTALARHAYLAAGELDEDVAVDLLLDAARHASARMACDEAVRHCERALERLAADAHGRRVRLFLFLGTELQFIGEHDRSWLAFERAAALAREAGDLELLGQVAMVLFSTDGQGDRTGLKSRVLRETHALPAGGAAPAGDAPGCEQELAGVVARRVVAAARESGDDEALRIGLWGRLVAEWGPDTVADRVALTGELVEVARRHGDRVMELVTMCVHWVTLLENGDPAYLEQLDAVARAARDSGSPRMGFASVMDRSVVCAAMGRFAEAEQLLAETLALTERDGKYFRLLALHHHWALALLQGRFDEADGVLRSLAAHGHPHIELLEAISALERGERPSKPVPRPARDADTVLQRSILPLWLRYESQAAAASGDAVRCERARADLAPYRGQWVVSFYGWSISGPASLWAGMLAAAQRRWDEAVDELTEARRSADRLHLRAWSVRARFELATVLNARGSGQDAATAAALLREVAAEAGRLGMAHLAERAEHMAPGPSRKGAADGSYEFTRDGSVWRLTYGGGTVHMPDAKGLRDLHCLLSQPGRDLAAVRLLNPQDATQAVETAASLGADAVLDDEAKARYRQRLARLDEAIEQATELGQDRRAAEYDREREALLDELRRATGLAGRARRLGDTGERARKTVTARIHNALRRIGDRHPDLAAHLRASVSTGATCRYAPDREIRWRL</sequence>
<keyword evidence="6" id="KW-1185">Reference proteome</keyword>